<keyword evidence="2" id="KW-0521">NADP</keyword>
<dbReference type="GO" id="GO:0016616">
    <property type="term" value="F:oxidoreductase activity, acting on the CH-OH group of donors, NAD or NADP as acceptor"/>
    <property type="evidence" value="ECO:0007669"/>
    <property type="project" value="TreeGrafter"/>
</dbReference>
<dbReference type="Proteomes" id="UP000305067">
    <property type="component" value="Unassembled WGS sequence"/>
</dbReference>
<evidence type="ECO:0008006" key="5">
    <source>
        <dbReference type="Google" id="ProtNLM"/>
    </source>
</evidence>
<dbReference type="FunFam" id="3.40.50.720:FF:000084">
    <property type="entry name" value="Short-chain dehydrogenase reductase"/>
    <property type="match status" value="1"/>
</dbReference>
<evidence type="ECO:0000313" key="3">
    <source>
        <dbReference type="EMBL" id="TFK95578.1"/>
    </source>
</evidence>
<dbReference type="InterPro" id="IPR036291">
    <property type="entry name" value="NAD(P)-bd_dom_sf"/>
</dbReference>
<sequence>MASTSTQDRTPTALITGAAHGIGKAIALRLASDGFNIAINDIPSKEELLNEVAKEIRDRYGKKTAVVPCDVSEEGPVKEMIAKTAEVLGGLDVMVANAGICITKPILQTEVSDWNKIMDVNAKSVFLCYKYAAEQMIKQGVGGRIIGASSVAGKRGTCAFPIYCASKFAVRGLTQAAAEEWGPHGITVNAYAPGYVETPLTYSCLIPGVAPNPGDFLKLGTTASVLGRVGTPDDIASMVAYLASKGAGFVTGQTLSINGGTFYD</sequence>
<accession>A0A5C3Q5T4</accession>
<dbReference type="InterPro" id="IPR020904">
    <property type="entry name" value="Sc_DH/Rdtase_CS"/>
</dbReference>
<organism evidence="3 4">
    <name type="scientific">Pterulicium gracile</name>
    <dbReference type="NCBI Taxonomy" id="1884261"/>
    <lineage>
        <taxon>Eukaryota</taxon>
        <taxon>Fungi</taxon>
        <taxon>Dikarya</taxon>
        <taxon>Basidiomycota</taxon>
        <taxon>Agaricomycotina</taxon>
        <taxon>Agaricomycetes</taxon>
        <taxon>Agaricomycetidae</taxon>
        <taxon>Agaricales</taxon>
        <taxon>Pleurotineae</taxon>
        <taxon>Pterulaceae</taxon>
        <taxon>Pterulicium</taxon>
    </lineage>
</organism>
<dbReference type="EMBL" id="ML178880">
    <property type="protein sequence ID" value="TFK95578.1"/>
    <property type="molecule type" value="Genomic_DNA"/>
</dbReference>
<evidence type="ECO:0000313" key="4">
    <source>
        <dbReference type="Proteomes" id="UP000305067"/>
    </source>
</evidence>
<dbReference type="Pfam" id="PF13561">
    <property type="entry name" value="adh_short_C2"/>
    <property type="match status" value="1"/>
</dbReference>
<dbReference type="PRINTS" id="PR00081">
    <property type="entry name" value="GDHRDH"/>
</dbReference>
<dbReference type="STRING" id="1884261.A0A5C3Q5T4"/>
<dbReference type="AlphaFoldDB" id="A0A5C3Q5T4"/>
<dbReference type="PANTHER" id="PTHR42760:SF121">
    <property type="entry name" value="3-OXOACYL-(ACYL-CARRIER-PROTEIN) REDUCTASE"/>
    <property type="match status" value="1"/>
</dbReference>
<dbReference type="OrthoDB" id="498125at2759"/>
<dbReference type="PANTHER" id="PTHR42760">
    <property type="entry name" value="SHORT-CHAIN DEHYDROGENASES/REDUCTASES FAMILY MEMBER"/>
    <property type="match status" value="1"/>
</dbReference>
<dbReference type="PRINTS" id="PR00080">
    <property type="entry name" value="SDRFAMILY"/>
</dbReference>
<dbReference type="InterPro" id="IPR002347">
    <property type="entry name" value="SDR_fam"/>
</dbReference>
<comment type="similarity">
    <text evidence="1">Belongs to the short-chain dehydrogenases/reductases (SDR) family.</text>
</comment>
<dbReference type="SUPFAM" id="SSF51735">
    <property type="entry name" value="NAD(P)-binding Rossmann-fold domains"/>
    <property type="match status" value="1"/>
</dbReference>
<reference evidence="3 4" key="1">
    <citation type="journal article" date="2019" name="Nat. Ecol. Evol.">
        <title>Megaphylogeny resolves global patterns of mushroom evolution.</title>
        <authorList>
            <person name="Varga T."/>
            <person name="Krizsan K."/>
            <person name="Foldi C."/>
            <person name="Dima B."/>
            <person name="Sanchez-Garcia M."/>
            <person name="Sanchez-Ramirez S."/>
            <person name="Szollosi G.J."/>
            <person name="Szarkandi J.G."/>
            <person name="Papp V."/>
            <person name="Albert L."/>
            <person name="Andreopoulos W."/>
            <person name="Angelini C."/>
            <person name="Antonin V."/>
            <person name="Barry K.W."/>
            <person name="Bougher N.L."/>
            <person name="Buchanan P."/>
            <person name="Buyck B."/>
            <person name="Bense V."/>
            <person name="Catcheside P."/>
            <person name="Chovatia M."/>
            <person name="Cooper J."/>
            <person name="Damon W."/>
            <person name="Desjardin D."/>
            <person name="Finy P."/>
            <person name="Geml J."/>
            <person name="Haridas S."/>
            <person name="Hughes K."/>
            <person name="Justo A."/>
            <person name="Karasinski D."/>
            <person name="Kautmanova I."/>
            <person name="Kiss B."/>
            <person name="Kocsube S."/>
            <person name="Kotiranta H."/>
            <person name="LaButti K.M."/>
            <person name="Lechner B.E."/>
            <person name="Liimatainen K."/>
            <person name="Lipzen A."/>
            <person name="Lukacs Z."/>
            <person name="Mihaltcheva S."/>
            <person name="Morgado L.N."/>
            <person name="Niskanen T."/>
            <person name="Noordeloos M.E."/>
            <person name="Ohm R.A."/>
            <person name="Ortiz-Santana B."/>
            <person name="Ovrebo C."/>
            <person name="Racz N."/>
            <person name="Riley R."/>
            <person name="Savchenko A."/>
            <person name="Shiryaev A."/>
            <person name="Soop K."/>
            <person name="Spirin V."/>
            <person name="Szebenyi C."/>
            <person name="Tomsovsky M."/>
            <person name="Tulloss R.E."/>
            <person name="Uehling J."/>
            <person name="Grigoriev I.V."/>
            <person name="Vagvolgyi C."/>
            <person name="Papp T."/>
            <person name="Martin F.M."/>
            <person name="Miettinen O."/>
            <person name="Hibbett D.S."/>
            <person name="Nagy L.G."/>
        </authorList>
    </citation>
    <scope>NUCLEOTIDE SEQUENCE [LARGE SCALE GENOMIC DNA]</scope>
    <source>
        <strain evidence="3 4">CBS 309.79</strain>
    </source>
</reference>
<evidence type="ECO:0000256" key="2">
    <source>
        <dbReference type="ARBA" id="ARBA00022857"/>
    </source>
</evidence>
<evidence type="ECO:0000256" key="1">
    <source>
        <dbReference type="ARBA" id="ARBA00006484"/>
    </source>
</evidence>
<protein>
    <recommendedName>
        <fullName evidence="5">Acetoin reductase family protein</fullName>
    </recommendedName>
</protein>
<dbReference type="GO" id="GO:0048038">
    <property type="term" value="F:quinone binding"/>
    <property type="evidence" value="ECO:0007669"/>
    <property type="project" value="TreeGrafter"/>
</dbReference>
<dbReference type="Gene3D" id="3.40.50.720">
    <property type="entry name" value="NAD(P)-binding Rossmann-like Domain"/>
    <property type="match status" value="1"/>
</dbReference>
<proteinExistence type="inferred from homology"/>
<name>A0A5C3Q5T4_9AGAR</name>
<dbReference type="GO" id="GO:0006633">
    <property type="term" value="P:fatty acid biosynthetic process"/>
    <property type="evidence" value="ECO:0007669"/>
    <property type="project" value="TreeGrafter"/>
</dbReference>
<gene>
    <name evidence="3" type="ORF">BDV98DRAFT_537586</name>
</gene>
<dbReference type="PROSITE" id="PS00061">
    <property type="entry name" value="ADH_SHORT"/>
    <property type="match status" value="1"/>
</dbReference>
<keyword evidence="4" id="KW-1185">Reference proteome</keyword>